<evidence type="ECO:0000256" key="9">
    <source>
        <dbReference type="ARBA" id="ARBA00023136"/>
    </source>
</evidence>
<accession>A0A1D7SQA7</accession>
<evidence type="ECO:0000313" key="11">
    <source>
        <dbReference type="EMBL" id="AOO15803.1"/>
    </source>
</evidence>
<dbReference type="InterPro" id="IPR000923">
    <property type="entry name" value="BlueCu_1"/>
</dbReference>
<sequence>MNFIRAIIIATLAAMVFFLPKTAYALDVTMGAGGNLVFEPNEITISAGDTVHFINEALPPHNIIVEGRADLSREALLFAPGETQDVVFADVGDYNFFCGPHQGAGMTGVVHVN</sequence>
<evidence type="ECO:0000259" key="10">
    <source>
        <dbReference type="Pfam" id="PF00127"/>
    </source>
</evidence>
<feature type="domain" description="Blue (type 1) copper" evidence="10">
    <location>
        <begin position="31"/>
        <end position="113"/>
    </location>
</feature>
<evidence type="ECO:0000256" key="2">
    <source>
        <dbReference type="ARBA" id="ARBA00004170"/>
    </source>
</evidence>
<name>A0A1D7SQA7_9CAUD</name>
<comment type="cofactor">
    <cofactor evidence="1">
        <name>Cu(2+)</name>
        <dbReference type="ChEBI" id="CHEBI:29036"/>
    </cofactor>
</comment>
<organism evidence="11 12">
    <name type="scientific">Cyanophage S-RIM12 isolate RW_01_0310</name>
    <dbReference type="NCBI Taxonomy" id="2790347"/>
    <lineage>
        <taxon>Viruses</taxon>
        <taxon>Duplodnaviria</taxon>
        <taxon>Heunggongvirae</taxon>
        <taxon>Uroviricota</taxon>
        <taxon>Caudoviricetes</taxon>
        <taxon>Pantevenvirales</taxon>
        <taxon>Kyanoviridae</taxon>
        <taxon>Brizovirus</taxon>
        <taxon>Brizovirus rhodeisland01</taxon>
    </lineage>
</organism>
<dbReference type="InterPro" id="IPR008972">
    <property type="entry name" value="Cupredoxin"/>
</dbReference>
<dbReference type="PROSITE" id="PS00196">
    <property type="entry name" value="COPPER_BLUE"/>
    <property type="match status" value="1"/>
</dbReference>
<dbReference type="Gene3D" id="2.60.40.420">
    <property type="entry name" value="Cupredoxins - blue copper proteins"/>
    <property type="match status" value="1"/>
</dbReference>
<dbReference type="Pfam" id="PF00127">
    <property type="entry name" value="Copper-bind"/>
    <property type="match status" value="1"/>
</dbReference>
<keyword evidence="6" id="KW-0249">Electron transport</keyword>
<dbReference type="InterPro" id="IPR028871">
    <property type="entry name" value="BlueCu_1_BS"/>
</dbReference>
<reference evidence="11 12" key="1">
    <citation type="journal article" date="2016" name="Environ. Microbiol.">
        <title>Genomic diversification of marine cyanophages into stable ecotypes.</title>
        <authorList>
            <person name="Marston M.F."/>
            <person name="Martiny J.B."/>
        </authorList>
    </citation>
    <scope>NUCLEOTIDE SEQUENCE [LARGE SCALE GENOMIC DNA]</scope>
    <source>
        <strain evidence="11">RW_01_0310</strain>
    </source>
</reference>
<keyword evidence="5" id="KW-0479">Metal-binding</keyword>
<keyword evidence="7" id="KW-0186">Copper</keyword>
<keyword evidence="9" id="KW-0472">Membrane</keyword>
<dbReference type="SUPFAM" id="SSF49503">
    <property type="entry name" value="Cupredoxins"/>
    <property type="match status" value="1"/>
</dbReference>
<dbReference type="EMBL" id="KX349310">
    <property type="protein sequence ID" value="AOO15803.1"/>
    <property type="molecule type" value="Genomic_DNA"/>
</dbReference>
<dbReference type="GO" id="GO:0016020">
    <property type="term" value="C:membrane"/>
    <property type="evidence" value="ECO:0007669"/>
    <property type="project" value="UniProtKB-SubCell"/>
</dbReference>
<keyword evidence="4" id="KW-0813">Transport</keyword>
<dbReference type="GO" id="GO:0009055">
    <property type="term" value="F:electron transfer activity"/>
    <property type="evidence" value="ECO:0007669"/>
    <property type="project" value="InterPro"/>
</dbReference>
<comment type="subcellular location">
    <subcellularLocation>
        <location evidence="2">Membrane</location>
        <topology evidence="2">Peripheral membrane protein</topology>
    </subcellularLocation>
</comment>
<dbReference type="PRINTS" id="PR00156">
    <property type="entry name" value="COPPERBLUE"/>
</dbReference>
<evidence type="ECO:0000256" key="8">
    <source>
        <dbReference type="ARBA" id="ARBA00023078"/>
    </source>
</evidence>
<keyword evidence="12" id="KW-1185">Reference proteome</keyword>
<dbReference type="InterPro" id="IPR002387">
    <property type="entry name" value="Plastocyanin"/>
</dbReference>
<evidence type="ECO:0000256" key="3">
    <source>
        <dbReference type="ARBA" id="ARBA00005338"/>
    </source>
</evidence>
<evidence type="ECO:0000256" key="1">
    <source>
        <dbReference type="ARBA" id="ARBA00001973"/>
    </source>
</evidence>
<proteinExistence type="inferred from homology"/>
<protein>
    <submittedName>
        <fullName evidence="11">Plastocyanin</fullName>
    </submittedName>
</protein>
<gene>
    <name evidence="11" type="ORF">RW010310_102</name>
</gene>
<dbReference type="InterPro" id="IPR001235">
    <property type="entry name" value="Copper_blue_Plastocyanin"/>
</dbReference>
<dbReference type="PANTHER" id="PTHR34192:SF10">
    <property type="entry name" value="PLASTOCYANIN MAJOR ISOFORM, CHLOROPLASTIC-RELATED"/>
    <property type="match status" value="1"/>
</dbReference>
<dbReference type="GO" id="GO:0005507">
    <property type="term" value="F:copper ion binding"/>
    <property type="evidence" value="ECO:0007669"/>
    <property type="project" value="InterPro"/>
</dbReference>
<evidence type="ECO:0000313" key="12">
    <source>
        <dbReference type="Proteomes" id="UP000226226"/>
    </source>
</evidence>
<evidence type="ECO:0000256" key="6">
    <source>
        <dbReference type="ARBA" id="ARBA00022982"/>
    </source>
</evidence>
<evidence type="ECO:0000256" key="5">
    <source>
        <dbReference type="ARBA" id="ARBA00022723"/>
    </source>
</evidence>
<evidence type="ECO:0000256" key="4">
    <source>
        <dbReference type="ARBA" id="ARBA00022448"/>
    </source>
</evidence>
<keyword evidence="8" id="KW-0793">Thylakoid</keyword>
<comment type="similarity">
    <text evidence="3">Belongs to the plastocyanin family.</text>
</comment>
<dbReference type="NCBIfam" id="TIGR02656">
    <property type="entry name" value="cyanin_plasto"/>
    <property type="match status" value="1"/>
</dbReference>
<dbReference type="PRINTS" id="PR00157">
    <property type="entry name" value="PLASTOCYANIN"/>
</dbReference>
<dbReference type="Proteomes" id="UP000226226">
    <property type="component" value="Segment"/>
</dbReference>
<evidence type="ECO:0000256" key="7">
    <source>
        <dbReference type="ARBA" id="ARBA00023008"/>
    </source>
</evidence>
<dbReference type="PANTHER" id="PTHR34192">
    <property type="entry name" value="PLASTOCYANIN MAJOR ISOFORM, CHLOROPLASTIC-RELATED"/>
    <property type="match status" value="1"/>
</dbReference>